<dbReference type="RefSeq" id="WP_091539660.1">
    <property type="nucleotide sequence ID" value="NZ_FMUS01000002.1"/>
</dbReference>
<feature type="compositionally biased region" description="Polar residues" evidence="1">
    <location>
        <begin position="34"/>
        <end position="52"/>
    </location>
</feature>
<dbReference type="Proteomes" id="UP000198636">
    <property type="component" value="Unassembled WGS sequence"/>
</dbReference>
<evidence type="ECO:0000256" key="1">
    <source>
        <dbReference type="SAM" id="MobiDB-lite"/>
    </source>
</evidence>
<dbReference type="AlphaFoldDB" id="A0A1G5BV32"/>
<keyword evidence="3" id="KW-1185">Reference proteome</keyword>
<dbReference type="STRING" id="1120976.SAMN03080606_00534"/>
<dbReference type="OrthoDB" id="1958145at2"/>
<protein>
    <submittedName>
        <fullName evidence="2">Uncharacterized protein</fullName>
    </submittedName>
</protein>
<sequence length="169" mass="19351">MNWGSIVAFIVIAILSSVFNKNKQPRQREERTHQPINNPERQAQPSRTTVQKTAKKSTGLEDMLKEFQKDISTVFGEYQQQDEPNEAIDNTVQAEISRQEEEIETLEATKYTTEDSVAKPPLKTGSIYKKEIEYKNQDITLSFSQSSLVEGIIMSEILGKPKSMQKRRI</sequence>
<evidence type="ECO:0000313" key="3">
    <source>
        <dbReference type="Proteomes" id="UP000198636"/>
    </source>
</evidence>
<evidence type="ECO:0000313" key="2">
    <source>
        <dbReference type="EMBL" id="SCX94048.1"/>
    </source>
</evidence>
<gene>
    <name evidence="2" type="ORF">SAMN03080606_00534</name>
</gene>
<organism evidence="2 3">
    <name type="scientific">Alkaliphilus peptidifermentans DSM 18978</name>
    <dbReference type="NCBI Taxonomy" id="1120976"/>
    <lineage>
        <taxon>Bacteria</taxon>
        <taxon>Bacillati</taxon>
        <taxon>Bacillota</taxon>
        <taxon>Clostridia</taxon>
        <taxon>Peptostreptococcales</taxon>
        <taxon>Natronincolaceae</taxon>
        <taxon>Alkaliphilus</taxon>
    </lineage>
</organism>
<name>A0A1G5BV32_9FIRM</name>
<dbReference type="EMBL" id="FMUS01000002">
    <property type="protein sequence ID" value="SCX94048.1"/>
    <property type="molecule type" value="Genomic_DNA"/>
</dbReference>
<proteinExistence type="predicted"/>
<accession>A0A1G5BV32</accession>
<reference evidence="2 3" key="1">
    <citation type="submission" date="2016-10" db="EMBL/GenBank/DDBJ databases">
        <authorList>
            <person name="de Groot N.N."/>
        </authorList>
    </citation>
    <scope>NUCLEOTIDE SEQUENCE [LARGE SCALE GENOMIC DNA]</scope>
    <source>
        <strain evidence="2 3">DSM 18978</strain>
    </source>
</reference>
<feature type="region of interest" description="Disordered" evidence="1">
    <location>
        <begin position="22"/>
        <end position="57"/>
    </location>
</feature>